<evidence type="ECO:0000256" key="2">
    <source>
        <dbReference type="ARBA" id="ARBA00022692"/>
    </source>
</evidence>
<feature type="non-terminal residue" evidence="7">
    <location>
        <position position="256"/>
    </location>
</feature>
<dbReference type="GO" id="GO:0004930">
    <property type="term" value="F:G protein-coupled receptor activity"/>
    <property type="evidence" value="ECO:0007669"/>
    <property type="project" value="InterPro"/>
</dbReference>
<dbReference type="Pfam" id="PF00002">
    <property type="entry name" value="7tm_2"/>
    <property type="match status" value="1"/>
</dbReference>
<evidence type="ECO:0000256" key="4">
    <source>
        <dbReference type="ARBA" id="ARBA00023136"/>
    </source>
</evidence>
<dbReference type="AlphaFoldDB" id="A7SBK6"/>
<dbReference type="PANTHER" id="PTHR45902">
    <property type="entry name" value="LATROPHILIN RECEPTOR-LIKE PROTEIN A"/>
    <property type="match status" value="1"/>
</dbReference>
<comment type="subcellular location">
    <subcellularLocation>
        <location evidence="1">Membrane</location>
        <topology evidence="1">Multi-pass membrane protein</topology>
    </subcellularLocation>
</comment>
<sequence length="256" mass="28780">GLPVSIICIAFLLATYVIFKELHTLPGKNLMSLCASLGLSQFFWLLASGETAHPMFCHVSAMILQYLFLVTFTCMSVIAYDTRRAFPQHQAPIAHNTFPSASNLRLLCYLAFAWGLPLAYVLLCVILDNVDIVAIGYGNSFNCWLSNPTEEMIFFGVPVTVSLLFNLGAFVRTVRAIRSTKKGSQRLSKHSGNQADEVKIYFRLLTLMGFTWFFGLGANLIHPYLRYPFVILTSLHGVYLALAFAFKPHVFKLYRD</sequence>
<feature type="non-terminal residue" evidence="7">
    <location>
        <position position="1"/>
    </location>
</feature>
<evidence type="ECO:0000313" key="8">
    <source>
        <dbReference type="Proteomes" id="UP000001593"/>
    </source>
</evidence>
<protein>
    <recommendedName>
        <fullName evidence="6">G-protein coupled receptors family 2 profile 2 domain-containing protein</fullName>
    </recommendedName>
</protein>
<dbReference type="Gene3D" id="1.20.1070.10">
    <property type="entry name" value="Rhodopsin 7-helix transmembrane proteins"/>
    <property type="match status" value="1"/>
</dbReference>
<evidence type="ECO:0000313" key="7">
    <source>
        <dbReference type="EMBL" id="EDO38862.1"/>
    </source>
</evidence>
<feature type="transmembrane region" description="Helical" evidence="5">
    <location>
        <begin position="6"/>
        <end position="23"/>
    </location>
</feature>
<keyword evidence="3 5" id="KW-1133">Transmembrane helix</keyword>
<feature type="domain" description="G-protein coupled receptors family 2 profile 2" evidence="6">
    <location>
        <begin position="1"/>
        <end position="248"/>
    </location>
</feature>
<proteinExistence type="predicted"/>
<feature type="transmembrane region" description="Helical" evidence="5">
    <location>
        <begin position="106"/>
        <end position="132"/>
    </location>
</feature>
<dbReference type="Proteomes" id="UP000001593">
    <property type="component" value="Unassembled WGS sequence"/>
</dbReference>
<feature type="transmembrane region" description="Helical" evidence="5">
    <location>
        <begin position="59"/>
        <end position="80"/>
    </location>
</feature>
<gene>
    <name evidence="7" type="ORF">NEMVEDRAFT_v1g112360</name>
</gene>
<reference evidence="7 8" key="1">
    <citation type="journal article" date="2007" name="Science">
        <title>Sea anemone genome reveals ancestral eumetazoan gene repertoire and genomic organization.</title>
        <authorList>
            <person name="Putnam N.H."/>
            <person name="Srivastava M."/>
            <person name="Hellsten U."/>
            <person name="Dirks B."/>
            <person name="Chapman J."/>
            <person name="Salamov A."/>
            <person name="Terry A."/>
            <person name="Shapiro H."/>
            <person name="Lindquist E."/>
            <person name="Kapitonov V.V."/>
            <person name="Jurka J."/>
            <person name="Genikhovich G."/>
            <person name="Grigoriev I.V."/>
            <person name="Lucas S.M."/>
            <person name="Steele R.E."/>
            <person name="Finnerty J.R."/>
            <person name="Technau U."/>
            <person name="Martindale M.Q."/>
            <person name="Rokhsar D.S."/>
        </authorList>
    </citation>
    <scope>NUCLEOTIDE SEQUENCE [LARGE SCALE GENOMIC DNA]</scope>
    <source>
        <strain evidence="8">CH2 X CH6</strain>
    </source>
</reference>
<dbReference type="EMBL" id="DS469617">
    <property type="protein sequence ID" value="EDO38862.1"/>
    <property type="molecule type" value="Genomic_DNA"/>
</dbReference>
<evidence type="ECO:0000259" key="6">
    <source>
        <dbReference type="PROSITE" id="PS50261"/>
    </source>
</evidence>
<keyword evidence="8" id="KW-1185">Reference proteome</keyword>
<dbReference type="PROSITE" id="PS50261">
    <property type="entry name" value="G_PROTEIN_RECEP_F2_4"/>
    <property type="match status" value="1"/>
</dbReference>
<feature type="transmembrane region" description="Helical" evidence="5">
    <location>
        <begin position="152"/>
        <end position="171"/>
    </location>
</feature>
<dbReference type="InParanoid" id="A7SBK6"/>
<evidence type="ECO:0000256" key="1">
    <source>
        <dbReference type="ARBA" id="ARBA00004141"/>
    </source>
</evidence>
<dbReference type="eggNOG" id="KOG4193">
    <property type="taxonomic scope" value="Eukaryota"/>
</dbReference>
<dbReference type="HOGENOM" id="CLU_002753_3_0_1"/>
<feature type="transmembrane region" description="Helical" evidence="5">
    <location>
        <begin position="200"/>
        <end position="221"/>
    </location>
</feature>
<evidence type="ECO:0000256" key="5">
    <source>
        <dbReference type="SAM" id="Phobius"/>
    </source>
</evidence>
<dbReference type="GO" id="GO:0016020">
    <property type="term" value="C:membrane"/>
    <property type="evidence" value="ECO:0007669"/>
    <property type="project" value="UniProtKB-SubCell"/>
</dbReference>
<dbReference type="CDD" id="cd15039">
    <property type="entry name" value="7tmB3_Methuselah-like"/>
    <property type="match status" value="1"/>
</dbReference>
<accession>A7SBK6</accession>
<evidence type="ECO:0000256" key="3">
    <source>
        <dbReference type="ARBA" id="ARBA00022989"/>
    </source>
</evidence>
<name>A7SBK6_NEMVE</name>
<dbReference type="PhylomeDB" id="A7SBK6"/>
<organism evidence="7 8">
    <name type="scientific">Nematostella vectensis</name>
    <name type="common">Starlet sea anemone</name>
    <dbReference type="NCBI Taxonomy" id="45351"/>
    <lineage>
        <taxon>Eukaryota</taxon>
        <taxon>Metazoa</taxon>
        <taxon>Cnidaria</taxon>
        <taxon>Anthozoa</taxon>
        <taxon>Hexacorallia</taxon>
        <taxon>Actiniaria</taxon>
        <taxon>Edwardsiidae</taxon>
        <taxon>Nematostella</taxon>
    </lineage>
</organism>
<dbReference type="GO" id="GO:0007166">
    <property type="term" value="P:cell surface receptor signaling pathway"/>
    <property type="evidence" value="ECO:0007669"/>
    <property type="project" value="InterPro"/>
</dbReference>
<dbReference type="PANTHER" id="PTHR45902:SF1">
    <property type="entry name" value="LATROPHILIN RECEPTOR-LIKE PROTEIN A"/>
    <property type="match status" value="1"/>
</dbReference>
<feature type="transmembrane region" description="Helical" evidence="5">
    <location>
        <begin position="227"/>
        <end position="246"/>
    </location>
</feature>
<dbReference type="InterPro" id="IPR017981">
    <property type="entry name" value="GPCR_2-like_7TM"/>
</dbReference>
<keyword evidence="4 5" id="KW-0472">Membrane</keyword>
<dbReference type="OMA" id="NICLAAW"/>
<keyword evidence="2 5" id="KW-0812">Transmembrane</keyword>
<dbReference type="InterPro" id="IPR000832">
    <property type="entry name" value="GPCR_2_secretin-like"/>
</dbReference>
<dbReference type="InterPro" id="IPR053231">
    <property type="entry name" value="GPCR_LN-TM7"/>
</dbReference>